<evidence type="ECO:0000259" key="15">
    <source>
        <dbReference type="PROSITE" id="PS50109"/>
    </source>
</evidence>
<evidence type="ECO:0000313" key="19">
    <source>
        <dbReference type="EMBL" id="QTA87352.1"/>
    </source>
</evidence>
<proteinExistence type="predicted"/>
<dbReference type="PANTHER" id="PTHR43065">
    <property type="entry name" value="SENSOR HISTIDINE KINASE"/>
    <property type="match status" value="1"/>
</dbReference>
<evidence type="ECO:0000256" key="7">
    <source>
        <dbReference type="ARBA" id="ARBA00022692"/>
    </source>
</evidence>
<dbReference type="EMBL" id="CP061800">
    <property type="protein sequence ID" value="QTA87352.1"/>
    <property type="molecule type" value="Genomic_DNA"/>
</dbReference>
<evidence type="ECO:0000256" key="9">
    <source>
        <dbReference type="ARBA" id="ARBA00022777"/>
    </source>
</evidence>
<evidence type="ECO:0000259" key="18">
    <source>
        <dbReference type="PROSITE" id="PS50885"/>
    </source>
</evidence>
<dbReference type="InterPro" id="IPR035965">
    <property type="entry name" value="PAS-like_dom_sf"/>
</dbReference>
<dbReference type="SUPFAM" id="SSF47384">
    <property type="entry name" value="Homodimeric domain of signal transducing histidine kinase"/>
    <property type="match status" value="1"/>
</dbReference>
<dbReference type="Proteomes" id="UP000663722">
    <property type="component" value="Chromosome"/>
</dbReference>
<dbReference type="NCBIfam" id="TIGR00229">
    <property type="entry name" value="sensory_box"/>
    <property type="match status" value="2"/>
</dbReference>
<dbReference type="PANTHER" id="PTHR43065:SF42">
    <property type="entry name" value="TWO-COMPONENT SENSOR PPRA"/>
    <property type="match status" value="1"/>
</dbReference>
<keyword evidence="11 14" id="KW-1133">Transmembrane helix</keyword>
<keyword evidence="12" id="KW-0902">Two-component regulatory system</keyword>
<sequence length="907" mass="101391">MKFSTKFIFSIVAVTIIAAPLSGFVVFYSASALLRENLIHNQLEFTQHTMDGIDRILYNAYVGIQIVASSNTIKERLEILNKKDIADELAARYKKEILMRLEKYFSFTGPWNLLFAVDKDGMIVTSDTEQEIGTRLNDESDNKLAYEAAMRGEIYYSDLVIPKSIGKPTIIFAAPVRNEEKFGRPILGAVVGYFVWHTVLQMIDEADPVLRLHLFNRDGIIIGDRPEHRNRILQQRLGYLNLVKKAFREKPSGSSIYTDAHEADKTSVLGSYVLQRGFLGYRGSGWGLLVEIPLDVIFAPVHQMARNIAIVVMLVMGLIAGIFNFISKKLTAPIAALTKTTQALGRGDFNARAEVTTQDEIGVLAEAFNKMAQDLQKLRNDLVSSKDYTENIIKSMNESLIVINPEGDIESVNQAATDFLKYSKEELIGRPVGIIFEEEEEEEEEEVFFVFKGKGLDELIQEGNISGAETILRTRQGGKVPVLLSGSVMRDENGVILGIVCVASDIAELKKAEAELKQHRDHLEDLVKERTTALEKEINERKNAEQKIKIFSHAVTGAIDAIAIADMQRIITYVNPAMEELYGYEEGEMIGKSTAVLNPVSERVKEMESAMIETARWAGEILQQKKSGETFPALLSLSTVRDEKGRPIAMMDAVRDNTERVHAEKELRKKQAQLLQASKMASLGEISTGIAHEINQPLTYISGFIQTLARDIRENLLDFEEVKADLKTSLRQVGRITDIIQHLRTFGRSNAKLTELVCLKTVVNNTLLLMGERIRLRNIALIRNVESHLPAVRGNSNQLEQVFINLLQNATEALRNHIGNAELRVDISVSEDRKTVIITITDNGEGIEQNHLDKIFEPFFTTREVGKGTGLGLSIVYGIIREHRGTITCKSEKNKGAAFTITLPTKG</sequence>
<keyword evidence="6" id="KW-0808">Transferase</keyword>
<keyword evidence="4" id="KW-1003">Cell membrane</keyword>
<feature type="domain" description="PAC" evidence="17">
    <location>
        <begin position="617"/>
        <end position="669"/>
    </location>
</feature>
<comment type="subcellular location">
    <subcellularLocation>
        <location evidence="2">Cell membrane</location>
        <topology evidence="2">Multi-pass membrane protein</topology>
    </subcellularLocation>
</comment>
<feature type="domain" description="Histidine kinase" evidence="15">
    <location>
        <begin position="689"/>
        <end position="907"/>
    </location>
</feature>
<feature type="transmembrane region" description="Helical" evidence="14">
    <location>
        <begin position="308"/>
        <end position="326"/>
    </location>
</feature>
<gene>
    <name evidence="19" type="ORF">dnm_033840</name>
</gene>
<dbReference type="InterPro" id="IPR036097">
    <property type="entry name" value="HisK_dim/P_sf"/>
</dbReference>
<dbReference type="CDD" id="cd00082">
    <property type="entry name" value="HisKA"/>
    <property type="match status" value="1"/>
</dbReference>
<dbReference type="InterPro" id="IPR003661">
    <property type="entry name" value="HisK_dim/P_dom"/>
</dbReference>
<dbReference type="SMART" id="SM00091">
    <property type="entry name" value="PAS"/>
    <property type="match status" value="2"/>
</dbReference>
<dbReference type="SUPFAM" id="SSF158472">
    <property type="entry name" value="HAMP domain-like"/>
    <property type="match status" value="1"/>
</dbReference>
<dbReference type="InterPro" id="IPR001610">
    <property type="entry name" value="PAC"/>
</dbReference>
<dbReference type="Gene3D" id="1.10.287.130">
    <property type="match status" value="1"/>
</dbReference>
<keyword evidence="7 14" id="KW-0812">Transmembrane</keyword>
<dbReference type="InterPro" id="IPR036890">
    <property type="entry name" value="HATPase_C_sf"/>
</dbReference>
<dbReference type="GO" id="GO:0005524">
    <property type="term" value="F:ATP binding"/>
    <property type="evidence" value="ECO:0007669"/>
    <property type="project" value="UniProtKB-KW"/>
</dbReference>
<evidence type="ECO:0000259" key="17">
    <source>
        <dbReference type="PROSITE" id="PS50113"/>
    </source>
</evidence>
<evidence type="ECO:0000256" key="1">
    <source>
        <dbReference type="ARBA" id="ARBA00000085"/>
    </source>
</evidence>
<evidence type="ECO:0000256" key="10">
    <source>
        <dbReference type="ARBA" id="ARBA00022840"/>
    </source>
</evidence>
<dbReference type="Pfam" id="PF02518">
    <property type="entry name" value="HATPase_c"/>
    <property type="match status" value="1"/>
</dbReference>
<dbReference type="InterPro" id="IPR003594">
    <property type="entry name" value="HATPase_dom"/>
</dbReference>
<dbReference type="Pfam" id="PF00512">
    <property type="entry name" value="HisKA"/>
    <property type="match status" value="1"/>
</dbReference>
<dbReference type="Gene3D" id="6.10.340.10">
    <property type="match status" value="1"/>
</dbReference>
<reference evidence="19" key="1">
    <citation type="journal article" date="2021" name="Microb. Physiol.">
        <title>Proteogenomic Insights into the Physiology of Marine, Sulfate-Reducing, Filamentous Desulfonema limicola and Desulfonema magnum.</title>
        <authorList>
            <person name="Schnaars V."/>
            <person name="Wohlbrand L."/>
            <person name="Scheve S."/>
            <person name="Hinrichs C."/>
            <person name="Reinhardt R."/>
            <person name="Rabus R."/>
        </authorList>
    </citation>
    <scope>NUCLEOTIDE SEQUENCE</scope>
    <source>
        <strain evidence="19">4be13</strain>
    </source>
</reference>
<feature type="domain" description="PAS" evidence="16">
    <location>
        <begin position="385"/>
        <end position="463"/>
    </location>
</feature>
<evidence type="ECO:0000256" key="12">
    <source>
        <dbReference type="ARBA" id="ARBA00023012"/>
    </source>
</evidence>
<evidence type="ECO:0000256" key="6">
    <source>
        <dbReference type="ARBA" id="ARBA00022679"/>
    </source>
</evidence>
<keyword evidence="5" id="KW-0597">Phosphoprotein</keyword>
<dbReference type="PROSITE" id="PS50885">
    <property type="entry name" value="HAMP"/>
    <property type="match status" value="1"/>
</dbReference>
<feature type="coiled-coil region" evidence="13">
    <location>
        <begin position="502"/>
        <end position="554"/>
    </location>
</feature>
<organism evidence="19 20">
    <name type="scientific">Desulfonema magnum</name>
    <dbReference type="NCBI Taxonomy" id="45655"/>
    <lineage>
        <taxon>Bacteria</taxon>
        <taxon>Pseudomonadati</taxon>
        <taxon>Thermodesulfobacteriota</taxon>
        <taxon>Desulfobacteria</taxon>
        <taxon>Desulfobacterales</taxon>
        <taxon>Desulfococcaceae</taxon>
        <taxon>Desulfonema</taxon>
    </lineage>
</organism>
<dbReference type="SMART" id="SM00304">
    <property type="entry name" value="HAMP"/>
    <property type="match status" value="1"/>
</dbReference>
<feature type="domain" description="HAMP" evidence="18">
    <location>
        <begin position="328"/>
        <end position="380"/>
    </location>
</feature>
<dbReference type="InterPro" id="IPR003660">
    <property type="entry name" value="HAMP_dom"/>
</dbReference>
<feature type="domain" description="PAS" evidence="16">
    <location>
        <begin position="547"/>
        <end position="599"/>
    </location>
</feature>
<dbReference type="EC" id="2.7.13.3" evidence="3"/>
<protein>
    <recommendedName>
        <fullName evidence="3">histidine kinase</fullName>
        <ecNumber evidence="3">2.7.13.3</ecNumber>
    </recommendedName>
</protein>
<dbReference type="PROSITE" id="PS50112">
    <property type="entry name" value="PAS"/>
    <property type="match status" value="2"/>
</dbReference>
<dbReference type="GO" id="GO:0000155">
    <property type="term" value="F:phosphorelay sensor kinase activity"/>
    <property type="evidence" value="ECO:0007669"/>
    <property type="project" value="InterPro"/>
</dbReference>
<dbReference type="SMART" id="SM00086">
    <property type="entry name" value="PAC"/>
    <property type="match status" value="2"/>
</dbReference>
<feature type="domain" description="PAC" evidence="17">
    <location>
        <begin position="466"/>
        <end position="518"/>
    </location>
</feature>
<dbReference type="InterPro" id="IPR005467">
    <property type="entry name" value="His_kinase_dom"/>
</dbReference>
<dbReference type="PROSITE" id="PS50109">
    <property type="entry name" value="HIS_KIN"/>
    <property type="match status" value="1"/>
</dbReference>
<dbReference type="SMART" id="SM00387">
    <property type="entry name" value="HATPase_c"/>
    <property type="match status" value="1"/>
</dbReference>
<dbReference type="Gene3D" id="3.30.565.10">
    <property type="entry name" value="Histidine kinase-like ATPase, C-terminal domain"/>
    <property type="match status" value="1"/>
</dbReference>
<keyword evidence="13" id="KW-0175">Coiled coil</keyword>
<keyword evidence="8" id="KW-0547">Nucleotide-binding</keyword>
<keyword evidence="9 19" id="KW-0418">Kinase</keyword>
<accession>A0A975BKQ3</accession>
<dbReference type="KEGG" id="dmm:dnm_033840"/>
<dbReference type="Gene3D" id="3.30.450.20">
    <property type="entry name" value="PAS domain"/>
    <property type="match status" value="3"/>
</dbReference>
<evidence type="ECO:0000256" key="11">
    <source>
        <dbReference type="ARBA" id="ARBA00022989"/>
    </source>
</evidence>
<dbReference type="PROSITE" id="PS50113">
    <property type="entry name" value="PAC"/>
    <property type="match status" value="2"/>
</dbReference>
<dbReference type="CDD" id="cd18773">
    <property type="entry name" value="PDC1_HK_sensor"/>
    <property type="match status" value="1"/>
</dbReference>
<evidence type="ECO:0000256" key="4">
    <source>
        <dbReference type="ARBA" id="ARBA00022475"/>
    </source>
</evidence>
<keyword evidence="20" id="KW-1185">Reference proteome</keyword>
<keyword evidence="10" id="KW-0067">ATP-binding</keyword>
<evidence type="ECO:0000259" key="16">
    <source>
        <dbReference type="PROSITE" id="PS50112"/>
    </source>
</evidence>
<comment type="catalytic activity">
    <reaction evidence="1">
        <text>ATP + protein L-histidine = ADP + protein N-phospho-L-histidine.</text>
        <dbReference type="EC" id="2.7.13.3"/>
    </reaction>
</comment>
<dbReference type="GO" id="GO:0005886">
    <property type="term" value="C:plasma membrane"/>
    <property type="evidence" value="ECO:0007669"/>
    <property type="project" value="UniProtKB-SubCell"/>
</dbReference>
<dbReference type="InterPro" id="IPR029151">
    <property type="entry name" value="Sensor-like_sf"/>
</dbReference>
<dbReference type="SUPFAM" id="SSF55785">
    <property type="entry name" value="PYP-like sensor domain (PAS domain)"/>
    <property type="match status" value="2"/>
</dbReference>
<dbReference type="SMART" id="SM00388">
    <property type="entry name" value="HisKA"/>
    <property type="match status" value="1"/>
</dbReference>
<dbReference type="PRINTS" id="PR00344">
    <property type="entry name" value="BCTRLSENSOR"/>
</dbReference>
<dbReference type="InterPro" id="IPR000700">
    <property type="entry name" value="PAS-assoc_C"/>
</dbReference>
<evidence type="ECO:0000256" key="14">
    <source>
        <dbReference type="SAM" id="Phobius"/>
    </source>
</evidence>
<evidence type="ECO:0000313" key="20">
    <source>
        <dbReference type="Proteomes" id="UP000663722"/>
    </source>
</evidence>
<evidence type="ECO:0000256" key="3">
    <source>
        <dbReference type="ARBA" id="ARBA00012438"/>
    </source>
</evidence>
<dbReference type="SUPFAM" id="SSF55874">
    <property type="entry name" value="ATPase domain of HSP90 chaperone/DNA topoisomerase II/histidine kinase"/>
    <property type="match status" value="1"/>
</dbReference>
<evidence type="ECO:0000256" key="2">
    <source>
        <dbReference type="ARBA" id="ARBA00004651"/>
    </source>
</evidence>
<dbReference type="InterPro" id="IPR000014">
    <property type="entry name" value="PAS"/>
</dbReference>
<evidence type="ECO:0000256" key="8">
    <source>
        <dbReference type="ARBA" id="ARBA00022741"/>
    </source>
</evidence>
<feature type="transmembrane region" description="Helical" evidence="14">
    <location>
        <begin position="7"/>
        <end position="28"/>
    </location>
</feature>
<keyword evidence="14" id="KW-0472">Membrane</keyword>
<dbReference type="Pfam" id="PF00672">
    <property type="entry name" value="HAMP"/>
    <property type="match status" value="1"/>
</dbReference>
<dbReference type="SUPFAM" id="SSF103190">
    <property type="entry name" value="Sensory domain-like"/>
    <property type="match status" value="1"/>
</dbReference>
<dbReference type="RefSeq" id="WP_207682574.1">
    <property type="nucleotide sequence ID" value="NZ_CP061800.1"/>
</dbReference>
<evidence type="ECO:0000256" key="5">
    <source>
        <dbReference type="ARBA" id="ARBA00022553"/>
    </source>
</evidence>
<dbReference type="CDD" id="cd06225">
    <property type="entry name" value="HAMP"/>
    <property type="match status" value="1"/>
</dbReference>
<dbReference type="CDD" id="cd00130">
    <property type="entry name" value="PAS"/>
    <property type="match status" value="2"/>
</dbReference>
<dbReference type="InterPro" id="IPR004358">
    <property type="entry name" value="Sig_transdc_His_kin-like_C"/>
</dbReference>
<dbReference type="AlphaFoldDB" id="A0A975BKQ3"/>
<name>A0A975BKQ3_9BACT</name>
<evidence type="ECO:0000256" key="13">
    <source>
        <dbReference type="SAM" id="Coils"/>
    </source>
</evidence>
<dbReference type="Pfam" id="PF13426">
    <property type="entry name" value="PAS_9"/>
    <property type="match status" value="2"/>
</dbReference>